<name>A0A8J6TI14_9CHLR</name>
<dbReference type="GO" id="GO:0003985">
    <property type="term" value="F:acetyl-CoA C-acetyltransferase activity"/>
    <property type="evidence" value="ECO:0007669"/>
    <property type="project" value="UniProtKB-EC"/>
</dbReference>
<sequence>MTKENEPVILSAARTPIARFQGALKGIDAPKLGAVAIKAAVERAGIPDLAEIDEVFMGNVVTAGVGQAPARQASYFAGLPESVGATAVNKVCGSGLKAIIFGAQAIRAGDGQLFVSGGMESMTRAPFLVPGRTGELRYGHVDLKDSLLHDGLWDPFEEWQMGDAADYIAGEYEVTREAMDQYSAESQQKAIAAIEAGKFKNEIVPVEVPGRKGKVTIFDTDEGPRPGTTVEALAKLRPVFSKDGKTTAGNASTLNDGAAAVVVSSRAYAEAKGLKPMARIVSYGHAAVHPKRLFAAPAQAIPKVLAKAGWTLTDVDLIELNEAFSAQCLANGYELADQGWDWEKVNVNGGGISLGHPIGASGARIVATLIYALKDRGLKRGLACLCLGGGEAVAMTIELED</sequence>
<feature type="active site" description="Acyl-thioester intermediate" evidence="6">
    <location>
        <position position="92"/>
    </location>
</feature>
<reference evidence="10 11" key="1">
    <citation type="submission" date="2020-08" db="EMBL/GenBank/DDBJ databases">
        <title>Bridging the membrane lipid divide: bacteria of the FCB group superphylum have the potential to synthesize archaeal ether lipids.</title>
        <authorList>
            <person name="Villanueva L."/>
            <person name="Von Meijenfeldt F.A.B."/>
            <person name="Westbye A.B."/>
            <person name="Yadav S."/>
            <person name="Hopmans E.C."/>
            <person name="Dutilh B.E."/>
            <person name="Sinninghe Damste J.S."/>
        </authorList>
    </citation>
    <scope>NUCLEOTIDE SEQUENCE [LARGE SCALE GENOMIC DNA]</scope>
    <source>
        <strain evidence="10">NIOZ-UU36</strain>
    </source>
</reference>
<evidence type="ECO:0000256" key="4">
    <source>
        <dbReference type="ARBA" id="ARBA00023315"/>
    </source>
</evidence>
<evidence type="ECO:0000259" key="9">
    <source>
        <dbReference type="Pfam" id="PF02803"/>
    </source>
</evidence>
<evidence type="ECO:0000256" key="1">
    <source>
        <dbReference type="ARBA" id="ARBA00010982"/>
    </source>
</evidence>
<dbReference type="EC" id="2.3.1.9" evidence="2"/>
<dbReference type="CDD" id="cd00751">
    <property type="entry name" value="thiolase"/>
    <property type="match status" value="1"/>
</dbReference>
<dbReference type="Pfam" id="PF02803">
    <property type="entry name" value="Thiolase_C"/>
    <property type="match status" value="1"/>
</dbReference>
<dbReference type="Pfam" id="PF00108">
    <property type="entry name" value="Thiolase_N"/>
    <property type="match status" value="1"/>
</dbReference>
<evidence type="ECO:0000256" key="2">
    <source>
        <dbReference type="ARBA" id="ARBA00012705"/>
    </source>
</evidence>
<evidence type="ECO:0000259" key="8">
    <source>
        <dbReference type="Pfam" id="PF00108"/>
    </source>
</evidence>
<comment type="caution">
    <text evidence="10">The sequence shown here is derived from an EMBL/GenBank/DDBJ whole genome shotgun (WGS) entry which is preliminary data.</text>
</comment>
<protein>
    <recommendedName>
        <fullName evidence="2">acetyl-CoA C-acetyltransferase</fullName>
        <ecNumber evidence="2">2.3.1.9</ecNumber>
    </recommendedName>
    <alternativeName>
        <fullName evidence="5">Acetoacetyl-CoA thiolase</fullName>
    </alternativeName>
</protein>
<accession>A0A8J6TI14</accession>
<gene>
    <name evidence="10" type="ORF">H8E29_04710</name>
</gene>
<feature type="active site" description="Proton acceptor" evidence="6">
    <location>
        <position position="386"/>
    </location>
</feature>
<comment type="similarity">
    <text evidence="1 7">Belongs to the thiolase-like superfamily. Thiolase family.</text>
</comment>
<feature type="domain" description="Thiolase C-terminal" evidence="9">
    <location>
        <begin position="274"/>
        <end position="398"/>
    </location>
</feature>
<dbReference type="PROSITE" id="PS00098">
    <property type="entry name" value="THIOLASE_1"/>
    <property type="match status" value="1"/>
</dbReference>
<dbReference type="InterPro" id="IPR002155">
    <property type="entry name" value="Thiolase"/>
</dbReference>
<dbReference type="InterPro" id="IPR020616">
    <property type="entry name" value="Thiolase_N"/>
</dbReference>
<keyword evidence="4 7" id="KW-0012">Acyltransferase</keyword>
<dbReference type="InterPro" id="IPR020613">
    <property type="entry name" value="Thiolase_CS"/>
</dbReference>
<dbReference type="PANTHER" id="PTHR18919">
    <property type="entry name" value="ACETYL-COA C-ACYLTRANSFERASE"/>
    <property type="match status" value="1"/>
</dbReference>
<organism evidence="10 11">
    <name type="scientific">Candidatus Desulfolinea nitratireducens</name>
    <dbReference type="NCBI Taxonomy" id="2841698"/>
    <lineage>
        <taxon>Bacteria</taxon>
        <taxon>Bacillati</taxon>
        <taxon>Chloroflexota</taxon>
        <taxon>Anaerolineae</taxon>
        <taxon>Anaerolineales</taxon>
        <taxon>Anaerolineales incertae sedis</taxon>
        <taxon>Candidatus Desulfolinea</taxon>
    </lineage>
</organism>
<dbReference type="Proteomes" id="UP000614469">
    <property type="component" value="Unassembled WGS sequence"/>
</dbReference>
<evidence type="ECO:0000313" key="10">
    <source>
        <dbReference type="EMBL" id="MBC8334544.1"/>
    </source>
</evidence>
<dbReference type="InterPro" id="IPR020615">
    <property type="entry name" value="Thiolase_acyl_enz_int_AS"/>
</dbReference>
<dbReference type="Gene3D" id="3.40.47.10">
    <property type="match status" value="2"/>
</dbReference>
<dbReference type="FunFam" id="3.40.47.10:FF:000010">
    <property type="entry name" value="Acetyl-CoA acetyltransferase (Thiolase)"/>
    <property type="match status" value="1"/>
</dbReference>
<feature type="active site" description="Proton acceptor" evidence="6">
    <location>
        <position position="356"/>
    </location>
</feature>
<evidence type="ECO:0000256" key="3">
    <source>
        <dbReference type="ARBA" id="ARBA00022679"/>
    </source>
</evidence>
<dbReference type="AlphaFoldDB" id="A0A8J6TI14"/>
<keyword evidence="3 7" id="KW-0808">Transferase</keyword>
<dbReference type="PANTHER" id="PTHR18919:SF107">
    <property type="entry name" value="ACETYL-COA ACETYLTRANSFERASE, CYTOSOLIC"/>
    <property type="match status" value="1"/>
</dbReference>
<evidence type="ECO:0000256" key="5">
    <source>
        <dbReference type="ARBA" id="ARBA00030755"/>
    </source>
</evidence>
<evidence type="ECO:0000256" key="7">
    <source>
        <dbReference type="RuleBase" id="RU003557"/>
    </source>
</evidence>
<dbReference type="SUPFAM" id="SSF53901">
    <property type="entry name" value="Thiolase-like"/>
    <property type="match status" value="2"/>
</dbReference>
<dbReference type="EMBL" id="JACNJN010000071">
    <property type="protein sequence ID" value="MBC8334544.1"/>
    <property type="molecule type" value="Genomic_DNA"/>
</dbReference>
<dbReference type="PROSITE" id="PS00737">
    <property type="entry name" value="THIOLASE_2"/>
    <property type="match status" value="1"/>
</dbReference>
<dbReference type="InterPro" id="IPR016039">
    <property type="entry name" value="Thiolase-like"/>
</dbReference>
<feature type="domain" description="Thiolase N-terminal" evidence="8">
    <location>
        <begin position="8"/>
        <end position="266"/>
    </location>
</feature>
<proteinExistence type="inferred from homology"/>
<evidence type="ECO:0000313" key="11">
    <source>
        <dbReference type="Proteomes" id="UP000614469"/>
    </source>
</evidence>
<dbReference type="PIRSF" id="PIRSF000429">
    <property type="entry name" value="Ac-CoA_Ac_transf"/>
    <property type="match status" value="1"/>
</dbReference>
<evidence type="ECO:0000256" key="6">
    <source>
        <dbReference type="PIRSR" id="PIRSR000429-1"/>
    </source>
</evidence>
<dbReference type="InterPro" id="IPR020617">
    <property type="entry name" value="Thiolase_C"/>
</dbReference>
<dbReference type="NCBIfam" id="TIGR01930">
    <property type="entry name" value="AcCoA-C-Actrans"/>
    <property type="match status" value="1"/>
</dbReference>